<gene>
    <name evidence="1" type="ORF">TELCIR_21873</name>
</gene>
<dbReference type="AlphaFoldDB" id="A0A2G9TFI5"/>
<dbReference type="GO" id="GO:0003756">
    <property type="term" value="F:protein disulfide isomerase activity"/>
    <property type="evidence" value="ECO:0007669"/>
    <property type="project" value="TreeGrafter"/>
</dbReference>
<dbReference type="Gene3D" id="3.40.30.10">
    <property type="entry name" value="Glutaredoxin"/>
    <property type="match status" value="1"/>
</dbReference>
<sequence length="109" mass="12145">SQRSVEALSEFIQKQLDSGLQEVPSTEELYRKMDATKRNVVAYFPQLSGPEYDALKKVASVLREECVFYVGGGPAFSARTTQGPALFFMGSNSQEGLQFTGDMKNYDFL</sequence>
<dbReference type="GO" id="GO:0005793">
    <property type="term" value="C:endoplasmic reticulum-Golgi intermediate compartment"/>
    <property type="evidence" value="ECO:0007669"/>
    <property type="project" value="TreeGrafter"/>
</dbReference>
<accession>A0A2G9TFI5</accession>
<organism evidence="1 2">
    <name type="scientific">Teladorsagia circumcincta</name>
    <name type="common">Brown stomach worm</name>
    <name type="synonym">Ostertagia circumcincta</name>
    <dbReference type="NCBI Taxonomy" id="45464"/>
    <lineage>
        <taxon>Eukaryota</taxon>
        <taxon>Metazoa</taxon>
        <taxon>Ecdysozoa</taxon>
        <taxon>Nematoda</taxon>
        <taxon>Chromadorea</taxon>
        <taxon>Rhabditida</taxon>
        <taxon>Rhabditina</taxon>
        <taxon>Rhabditomorpha</taxon>
        <taxon>Strongyloidea</taxon>
        <taxon>Trichostrongylidae</taxon>
        <taxon>Teladorsagia</taxon>
    </lineage>
</organism>
<feature type="non-terminal residue" evidence="1">
    <location>
        <position position="109"/>
    </location>
</feature>
<dbReference type="GO" id="GO:0006457">
    <property type="term" value="P:protein folding"/>
    <property type="evidence" value="ECO:0007669"/>
    <property type="project" value="TreeGrafter"/>
</dbReference>
<proteinExistence type="predicted"/>
<dbReference type="Proteomes" id="UP000230423">
    <property type="component" value="Unassembled WGS sequence"/>
</dbReference>
<dbReference type="SUPFAM" id="SSF52833">
    <property type="entry name" value="Thioredoxin-like"/>
    <property type="match status" value="1"/>
</dbReference>
<dbReference type="PANTHER" id="PTHR46295">
    <property type="entry name" value="ENDOPLASMIC RETICULUM RESIDENT PROTEIN 44"/>
    <property type="match status" value="1"/>
</dbReference>
<dbReference type="InterPro" id="IPR052643">
    <property type="entry name" value="ERP44"/>
</dbReference>
<dbReference type="EMBL" id="KZ373350">
    <property type="protein sequence ID" value="PIO56726.1"/>
    <property type="molecule type" value="Genomic_DNA"/>
</dbReference>
<feature type="non-terminal residue" evidence="1">
    <location>
        <position position="1"/>
    </location>
</feature>
<keyword evidence="2" id="KW-1185">Reference proteome</keyword>
<evidence type="ECO:0000313" key="1">
    <source>
        <dbReference type="EMBL" id="PIO56726.1"/>
    </source>
</evidence>
<name>A0A2G9TFI5_TELCI</name>
<protein>
    <submittedName>
        <fullName evidence="1">Uncharacterized protein</fullName>
    </submittedName>
</protein>
<reference evidence="1 2" key="1">
    <citation type="submission" date="2015-09" db="EMBL/GenBank/DDBJ databases">
        <title>Draft genome of the parasitic nematode Teladorsagia circumcincta isolate WARC Sus (inbred).</title>
        <authorList>
            <person name="Mitreva M."/>
        </authorList>
    </citation>
    <scope>NUCLEOTIDE SEQUENCE [LARGE SCALE GENOMIC DNA]</scope>
    <source>
        <strain evidence="1 2">S</strain>
    </source>
</reference>
<dbReference type="GO" id="GO:0005789">
    <property type="term" value="C:endoplasmic reticulum membrane"/>
    <property type="evidence" value="ECO:0007669"/>
    <property type="project" value="TreeGrafter"/>
</dbReference>
<evidence type="ECO:0000313" key="2">
    <source>
        <dbReference type="Proteomes" id="UP000230423"/>
    </source>
</evidence>
<dbReference type="PANTHER" id="PTHR46295:SF1">
    <property type="entry name" value="ENDOPLASMIC RETICULUM RESIDENT PROTEIN 44"/>
    <property type="match status" value="1"/>
</dbReference>
<dbReference type="OrthoDB" id="294696at2759"/>
<dbReference type="InterPro" id="IPR036249">
    <property type="entry name" value="Thioredoxin-like_sf"/>
</dbReference>